<dbReference type="OrthoDB" id="3078433at2"/>
<dbReference type="AlphaFoldDB" id="A0A5C6CDN7"/>
<dbReference type="Proteomes" id="UP000316304">
    <property type="component" value="Unassembled WGS sequence"/>
</dbReference>
<sequence>MDDVQLFGELDSWPSMHDMASILTRAGLTVTVGRYSICLNDFDHFVLQEYGGDLGDPQIEFEADTFSEMLRDAGRVSQVLADASLRHRFEIYDDAHELVGYLHHDWPQSPVA</sequence>
<dbReference type="RefSeq" id="WP_146595544.1">
    <property type="nucleotide sequence ID" value="NZ_SJPT01000005.1"/>
</dbReference>
<name>A0A5C6CDN7_9BACT</name>
<evidence type="ECO:0000313" key="1">
    <source>
        <dbReference type="EMBL" id="TWU22368.1"/>
    </source>
</evidence>
<gene>
    <name evidence="1" type="ORF">Pla52o_34240</name>
</gene>
<reference evidence="1 2" key="1">
    <citation type="submission" date="2019-02" db="EMBL/GenBank/DDBJ databases">
        <title>Deep-cultivation of Planctomycetes and their phenomic and genomic characterization uncovers novel biology.</title>
        <authorList>
            <person name="Wiegand S."/>
            <person name="Jogler M."/>
            <person name="Boedeker C."/>
            <person name="Pinto D."/>
            <person name="Vollmers J."/>
            <person name="Rivas-Marin E."/>
            <person name="Kohn T."/>
            <person name="Peeters S.H."/>
            <person name="Heuer A."/>
            <person name="Rast P."/>
            <person name="Oberbeckmann S."/>
            <person name="Bunk B."/>
            <person name="Jeske O."/>
            <person name="Meyerdierks A."/>
            <person name="Storesund J.E."/>
            <person name="Kallscheuer N."/>
            <person name="Luecker S."/>
            <person name="Lage O.M."/>
            <person name="Pohl T."/>
            <person name="Merkel B.J."/>
            <person name="Hornburger P."/>
            <person name="Mueller R.-W."/>
            <person name="Bruemmer F."/>
            <person name="Labrenz M."/>
            <person name="Spormann A.M."/>
            <person name="Op Den Camp H."/>
            <person name="Overmann J."/>
            <person name="Amann R."/>
            <person name="Jetten M.S.M."/>
            <person name="Mascher T."/>
            <person name="Medema M.H."/>
            <person name="Devos D.P."/>
            <person name="Kaster A.-K."/>
            <person name="Ovreas L."/>
            <person name="Rohde M."/>
            <person name="Galperin M.Y."/>
            <person name="Jogler C."/>
        </authorList>
    </citation>
    <scope>NUCLEOTIDE SEQUENCE [LARGE SCALE GENOMIC DNA]</scope>
    <source>
        <strain evidence="1 2">Pla52o</strain>
    </source>
</reference>
<keyword evidence="2" id="KW-1185">Reference proteome</keyword>
<proteinExistence type="predicted"/>
<evidence type="ECO:0000313" key="2">
    <source>
        <dbReference type="Proteomes" id="UP000316304"/>
    </source>
</evidence>
<organism evidence="1 2">
    <name type="scientific">Novipirellula galeiformis</name>
    <dbReference type="NCBI Taxonomy" id="2528004"/>
    <lineage>
        <taxon>Bacteria</taxon>
        <taxon>Pseudomonadati</taxon>
        <taxon>Planctomycetota</taxon>
        <taxon>Planctomycetia</taxon>
        <taxon>Pirellulales</taxon>
        <taxon>Pirellulaceae</taxon>
        <taxon>Novipirellula</taxon>
    </lineage>
</organism>
<accession>A0A5C6CDN7</accession>
<protein>
    <submittedName>
        <fullName evidence="1">Uncharacterized protein</fullName>
    </submittedName>
</protein>
<comment type="caution">
    <text evidence="1">The sequence shown here is derived from an EMBL/GenBank/DDBJ whole genome shotgun (WGS) entry which is preliminary data.</text>
</comment>
<dbReference type="EMBL" id="SJPT01000005">
    <property type="protein sequence ID" value="TWU22368.1"/>
    <property type="molecule type" value="Genomic_DNA"/>
</dbReference>